<dbReference type="EMBL" id="CP063458">
    <property type="protein sequence ID" value="QOV91256.1"/>
    <property type="molecule type" value="Genomic_DNA"/>
</dbReference>
<sequence>MNRLSFAAFAAVLVVSSTIALADPRPFTFTTDTYAMGKGNFEYEQWVTWRHHKEDDSGYDKVEFRHEFEFGLADNFDFAVYLPSWSYEDSEDQQGAKFGSIDVEGIYYISNPRTDFVGVGLYAEAKIGDEFLGFEGKLLVQKDIGQWVFAYNLVLETSIDGVFNSTVENEVEGEIKHTFGVSYALTPSLLVGGEAFIESAYADWSVYEKTAVYAGPVVSWQGHDHFWVTVTALFQVSSEADEPDFRLRMIAGWVF</sequence>
<dbReference type="RefSeq" id="WP_206294455.1">
    <property type="nucleotide sequence ID" value="NZ_CP063458.1"/>
</dbReference>
<evidence type="ECO:0000256" key="1">
    <source>
        <dbReference type="SAM" id="SignalP"/>
    </source>
</evidence>
<reference evidence="2 3" key="1">
    <citation type="submission" date="2020-10" db="EMBL/GenBank/DDBJ databases">
        <title>Wide distribution of Phycisphaera-like planctomycetes from WD2101 soil group in peatlands and genome analysis of the first cultivated representative.</title>
        <authorList>
            <person name="Dedysh S.N."/>
            <person name="Beletsky A.V."/>
            <person name="Ivanova A."/>
            <person name="Kulichevskaya I.S."/>
            <person name="Suzina N.E."/>
            <person name="Philippov D.A."/>
            <person name="Rakitin A.L."/>
            <person name="Mardanov A.V."/>
            <person name="Ravin N.V."/>
        </authorList>
    </citation>
    <scope>NUCLEOTIDE SEQUENCE [LARGE SCALE GENOMIC DNA]</scope>
    <source>
        <strain evidence="2 3">M1803</strain>
    </source>
</reference>
<organism evidence="2 3">
    <name type="scientific">Humisphaera borealis</name>
    <dbReference type="NCBI Taxonomy" id="2807512"/>
    <lineage>
        <taxon>Bacteria</taxon>
        <taxon>Pseudomonadati</taxon>
        <taxon>Planctomycetota</taxon>
        <taxon>Phycisphaerae</taxon>
        <taxon>Tepidisphaerales</taxon>
        <taxon>Tepidisphaeraceae</taxon>
        <taxon>Humisphaera</taxon>
    </lineage>
</organism>
<keyword evidence="3" id="KW-1185">Reference proteome</keyword>
<evidence type="ECO:0000313" key="3">
    <source>
        <dbReference type="Proteomes" id="UP000593765"/>
    </source>
</evidence>
<gene>
    <name evidence="2" type="ORF">IPV69_07825</name>
</gene>
<keyword evidence="1" id="KW-0732">Signal</keyword>
<evidence type="ECO:0008006" key="4">
    <source>
        <dbReference type="Google" id="ProtNLM"/>
    </source>
</evidence>
<dbReference type="Proteomes" id="UP000593765">
    <property type="component" value="Chromosome"/>
</dbReference>
<proteinExistence type="predicted"/>
<feature type="signal peptide" evidence="1">
    <location>
        <begin position="1"/>
        <end position="22"/>
    </location>
</feature>
<feature type="chain" id="PRO_5034108177" description="Transporter" evidence="1">
    <location>
        <begin position="23"/>
        <end position="255"/>
    </location>
</feature>
<protein>
    <recommendedName>
        <fullName evidence="4">Transporter</fullName>
    </recommendedName>
</protein>
<name>A0A7M2X0G4_9BACT</name>
<dbReference type="AlphaFoldDB" id="A0A7M2X0G4"/>
<accession>A0A7M2X0G4</accession>
<evidence type="ECO:0000313" key="2">
    <source>
        <dbReference type="EMBL" id="QOV91256.1"/>
    </source>
</evidence>
<dbReference type="KEGG" id="hbs:IPV69_07825"/>